<name>A0A0A9GVT1_ARUDO</name>
<reference evidence="1" key="1">
    <citation type="submission" date="2014-09" db="EMBL/GenBank/DDBJ databases">
        <authorList>
            <person name="Magalhaes I.L.F."/>
            <person name="Oliveira U."/>
            <person name="Santos F.R."/>
            <person name="Vidigal T.H.D.A."/>
            <person name="Brescovit A.D."/>
            <person name="Santos A.J."/>
        </authorList>
    </citation>
    <scope>NUCLEOTIDE SEQUENCE</scope>
    <source>
        <tissue evidence="1">Shoot tissue taken approximately 20 cm above the soil surface</tissue>
    </source>
</reference>
<reference evidence="1" key="2">
    <citation type="journal article" date="2015" name="Data Brief">
        <title>Shoot transcriptome of the giant reed, Arundo donax.</title>
        <authorList>
            <person name="Barrero R.A."/>
            <person name="Guerrero F.D."/>
            <person name="Moolhuijzen P."/>
            <person name="Goolsby J.A."/>
            <person name="Tidwell J."/>
            <person name="Bellgard S.E."/>
            <person name="Bellgard M.I."/>
        </authorList>
    </citation>
    <scope>NUCLEOTIDE SEQUENCE</scope>
    <source>
        <tissue evidence="1">Shoot tissue taken approximately 20 cm above the soil surface</tissue>
    </source>
</reference>
<dbReference type="EMBL" id="GBRH01170242">
    <property type="protein sequence ID" value="JAE27654.1"/>
    <property type="molecule type" value="Transcribed_RNA"/>
</dbReference>
<evidence type="ECO:0000313" key="1">
    <source>
        <dbReference type="EMBL" id="JAE27654.1"/>
    </source>
</evidence>
<proteinExistence type="predicted"/>
<accession>A0A0A9GVT1</accession>
<organism evidence="1">
    <name type="scientific">Arundo donax</name>
    <name type="common">Giant reed</name>
    <name type="synonym">Donax arundinaceus</name>
    <dbReference type="NCBI Taxonomy" id="35708"/>
    <lineage>
        <taxon>Eukaryota</taxon>
        <taxon>Viridiplantae</taxon>
        <taxon>Streptophyta</taxon>
        <taxon>Embryophyta</taxon>
        <taxon>Tracheophyta</taxon>
        <taxon>Spermatophyta</taxon>
        <taxon>Magnoliopsida</taxon>
        <taxon>Liliopsida</taxon>
        <taxon>Poales</taxon>
        <taxon>Poaceae</taxon>
        <taxon>PACMAD clade</taxon>
        <taxon>Arundinoideae</taxon>
        <taxon>Arundineae</taxon>
        <taxon>Arundo</taxon>
    </lineage>
</organism>
<protein>
    <submittedName>
        <fullName evidence="1">Uncharacterized protein</fullName>
    </submittedName>
</protein>
<dbReference type="AlphaFoldDB" id="A0A0A9GVT1"/>
<sequence>MMLHIAYSFIASKDEFNISTRIGSKEQHI</sequence>